<sequence length="144" mass="15556">MAGEAGFPAVRLDDDALDVTRRLAELHLPGLIVVDDENRPLTILPGSQVLRFLIPRYVQDDPALARVIDESHADRLRANLEGRRVADLLPAEKLPLPLADADDTALEIAALMARTRSPLVAVVEDGRLLGVVTSTGLLERLLAG</sequence>
<accession>A0A3A4A1M4</accession>
<gene>
    <name evidence="3" type="ORF">D5H75_36395</name>
</gene>
<protein>
    <submittedName>
        <fullName evidence="3">CBS domain-containing protein</fullName>
    </submittedName>
</protein>
<dbReference type="OrthoDB" id="3535009at2"/>
<dbReference type="Gene3D" id="3.10.580.10">
    <property type="entry name" value="CBS-domain"/>
    <property type="match status" value="1"/>
</dbReference>
<organism evidence="3 4">
    <name type="scientific">Bailinhaonella thermotolerans</name>
    <dbReference type="NCBI Taxonomy" id="1070861"/>
    <lineage>
        <taxon>Bacteria</taxon>
        <taxon>Bacillati</taxon>
        <taxon>Actinomycetota</taxon>
        <taxon>Actinomycetes</taxon>
        <taxon>Streptosporangiales</taxon>
        <taxon>Streptosporangiaceae</taxon>
        <taxon>Bailinhaonella</taxon>
    </lineage>
</organism>
<comment type="caution">
    <text evidence="3">The sequence shown here is derived from an EMBL/GenBank/DDBJ whole genome shotgun (WGS) entry which is preliminary data.</text>
</comment>
<reference evidence="3 4" key="1">
    <citation type="submission" date="2018-09" db="EMBL/GenBank/DDBJ databases">
        <title>YIM 75507 draft genome.</title>
        <authorList>
            <person name="Tang S."/>
            <person name="Feng Y."/>
        </authorList>
    </citation>
    <scope>NUCLEOTIDE SEQUENCE [LARGE SCALE GENOMIC DNA]</scope>
    <source>
        <strain evidence="3 4">YIM 75507</strain>
    </source>
</reference>
<dbReference type="EMBL" id="QZEY01000023">
    <property type="protein sequence ID" value="RJL22078.1"/>
    <property type="molecule type" value="Genomic_DNA"/>
</dbReference>
<dbReference type="CDD" id="cd17788">
    <property type="entry name" value="CBS_pair_bac"/>
    <property type="match status" value="1"/>
</dbReference>
<evidence type="ECO:0000259" key="2">
    <source>
        <dbReference type="PROSITE" id="PS51371"/>
    </source>
</evidence>
<proteinExistence type="predicted"/>
<dbReference type="InterPro" id="IPR046342">
    <property type="entry name" value="CBS_dom_sf"/>
</dbReference>
<feature type="domain" description="CBS" evidence="2">
    <location>
        <begin position="91"/>
        <end position="144"/>
    </location>
</feature>
<dbReference type="Proteomes" id="UP000265768">
    <property type="component" value="Unassembled WGS sequence"/>
</dbReference>
<dbReference type="Pfam" id="PF00571">
    <property type="entry name" value="CBS"/>
    <property type="match status" value="1"/>
</dbReference>
<keyword evidence="1" id="KW-0129">CBS domain</keyword>
<name>A0A3A4A1M4_9ACTN</name>
<keyword evidence="4" id="KW-1185">Reference proteome</keyword>
<dbReference type="AlphaFoldDB" id="A0A3A4A1M4"/>
<dbReference type="PROSITE" id="PS51371">
    <property type="entry name" value="CBS"/>
    <property type="match status" value="1"/>
</dbReference>
<dbReference type="SUPFAM" id="SSF54631">
    <property type="entry name" value="CBS-domain pair"/>
    <property type="match status" value="1"/>
</dbReference>
<evidence type="ECO:0000313" key="4">
    <source>
        <dbReference type="Proteomes" id="UP000265768"/>
    </source>
</evidence>
<dbReference type="SMART" id="SM00116">
    <property type="entry name" value="CBS"/>
    <property type="match status" value="2"/>
</dbReference>
<dbReference type="InterPro" id="IPR000644">
    <property type="entry name" value="CBS_dom"/>
</dbReference>
<evidence type="ECO:0000256" key="1">
    <source>
        <dbReference type="PROSITE-ProRule" id="PRU00703"/>
    </source>
</evidence>
<evidence type="ECO:0000313" key="3">
    <source>
        <dbReference type="EMBL" id="RJL22078.1"/>
    </source>
</evidence>